<dbReference type="InterPro" id="IPR019056">
    <property type="entry name" value="Phage_TAC_6"/>
</dbReference>
<organism evidence="1 2">
    <name type="scientific">Sphingopyxis terrae subsp. ummariensis</name>
    <dbReference type="NCBI Taxonomy" id="429001"/>
    <lineage>
        <taxon>Bacteria</taxon>
        <taxon>Pseudomonadati</taxon>
        <taxon>Pseudomonadota</taxon>
        <taxon>Alphaproteobacteria</taxon>
        <taxon>Sphingomonadales</taxon>
        <taxon>Sphingomonadaceae</taxon>
        <taxon>Sphingopyxis</taxon>
    </lineage>
</organism>
<gene>
    <name evidence="1" type="ORF">SAMN06295984_2561</name>
</gene>
<dbReference type="EMBL" id="FXWL01000002">
    <property type="protein sequence ID" value="SMQ77150.1"/>
    <property type="molecule type" value="Genomic_DNA"/>
</dbReference>
<evidence type="ECO:0000313" key="2">
    <source>
        <dbReference type="Proteomes" id="UP000194469"/>
    </source>
</evidence>
<sequence>MADDRLAPGALALAGVMARVCGWRPGEFWAATPAEVAAVLAGWRGDDDGGGGIDGAALAAMMEQYPDG</sequence>
<dbReference type="GeneID" id="303002880"/>
<keyword evidence="2" id="KW-1185">Reference proteome</keyword>
<name>A0A1Y6FVE4_9SPHN</name>
<dbReference type="AlphaFoldDB" id="A0A1Y6FVE4"/>
<dbReference type="RefSeq" id="WP_003043115.1">
    <property type="nucleotide sequence ID" value="NZ_FXWL01000002.1"/>
</dbReference>
<dbReference type="Pfam" id="PF09550">
    <property type="entry name" value="Phage_TAC_6"/>
    <property type="match status" value="1"/>
</dbReference>
<evidence type="ECO:0000313" key="1">
    <source>
        <dbReference type="EMBL" id="SMQ77150.1"/>
    </source>
</evidence>
<protein>
    <submittedName>
        <fullName evidence="1">Phage tail assembly chaperone protein, TAC</fullName>
    </submittedName>
</protein>
<reference evidence="2" key="1">
    <citation type="submission" date="2017-04" db="EMBL/GenBank/DDBJ databases">
        <authorList>
            <person name="Varghese N."/>
            <person name="Submissions S."/>
        </authorList>
    </citation>
    <scope>NUCLEOTIDE SEQUENCE [LARGE SCALE GENOMIC DNA]</scope>
    <source>
        <strain evidence="2">UI2</strain>
    </source>
</reference>
<accession>A0A1Y6FVE4</accession>
<proteinExistence type="predicted"/>
<dbReference type="Proteomes" id="UP000194469">
    <property type="component" value="Unassembled WGS sequence"/>
</dbReference>